<organism evidence="1 2">
    <name type="scientific">Roseibium salinum</name>
    <dbReference type="NCBI Taxonomy" id="1604349"/>
    <lineage>
        <taxon>Bacteria</taxon>
        <taxon>Pseudomonadati</taxon>
        <taxon>Pseudomonadota</taxon>
        <taxon>Alphaproteobacteria</taxon>
        <taxon>Hyphomicrobiales</taxon>
        <taxon>Stappiaceae</taxon>
        <taxon>Roseibium</taxon>
    </lineage>
</organism>
<keyword evidence="2" id="KW-1185">Reference proteome</keyword>
<reference evidence="1 2" key="1">
    <citation type="journal article" date="2016" name="Int. J. Syst. Evol. Microbiol.">
        <title>Labrenzia salina sp. nov., isolated from the rhizosphere of the halophyte Arthrocnemum macrostachyum.</title>
        <authorList>
            <person name="Camacho M."/>
            <person name="Redondo-Gomez S."/>
            <person name="Rodriguez-Llorente I."/>
            <person name="Rohde M."/>
            <person name="Sproer C."/>
            <person name="Schumann P."/>
            <person name="Klenk H.P."/>
            <person name="Montero-Calasanz M.D.C."/>
        </authorList>
    </citation>
    <scope>NUCLEOTIDE SEQUENCE [LARGE SCALE GENOMIC DNA]</scope>
    <source>
        <strain evidence="1 2">DSM 29163</strain>
    </source>
</reference>
<sequence>MLEFTEGAISTLPQYETTRLTLANFPKSFEGIDTDQFDLIVFDVGNGELLQGPALAEIRAEIGETPLVLVSDHLENSQIRLLFQLNGKDWLRKPLERRSFLEAINTHMNTVKAGSGFVHAVVSAGGGAGGTTVALTLAHHLARTRKRRKPRVALFDLDFAAADCGAYLNSINPYDLESALDNPKRVDTEFIDLVRNQHEAGFSLFSFFKPELLLSPRTNELVLRMLDVIAFQNDHTVLDLPYYETPWREKVISSVNSITIVTAVSIPALQSAKLLKSRIARLRGESRTVQIIANKAYGGGLFGSGLGSAEIGKIFKDDSFVIIQDERDVMMRAVNHGILPNEVSPRSKFDKNVSRLADSLREVG</sequence>
<accession>A0ABT3R8M5</accession>
<evidence type="ECO:0000313" key="2">
    <source>
        <dbReference type="Proteomes" id="UP001300261"/>
    </source>
</evidence>
<dbReference type="EMBL" id="JAPEVI010000003">
    <property type="protein sequence ID" value="MCX2725655.1"/>
    <property type="molecule type" value="Genomic_DNA"/>
</dbReference>
<dbReference type="RefSeq" id="WP_265966749.1">
    <property type="nucleotide sequence ID" value="NZ_JAPEVI010000003.1"/>
</dbReference>
<dbReference type="PANTHER" id="PTHR43384:SF13">
    <property type="entry name" value="SLR0110 PROTEIN"/>
    <property type="match status" value="1"/>
</dbReference>
<name>A0ABT3R8M5_9HYPH</name>
<dbReference type="Proteomes" id="UP001300261">
    <property type="component" value="Unassembled WGS sequence"/>
</dbReference>
<dbReference type="InterPro" id="IPR050625">
    <property type="entry name" value="ParA/MinD_ATPase"/>
</dbReference>
<dbReference type="Gene3D" id="3.40.50.2300">
    <property type="match status" value="1"/>
</dbReference>
<dbReference type="SUPFAM" id="SSF52540">
    <property type="entry name" value="P-loop containing nucleoside triphosphate hydrolases"/>
    <property type="match status" value="1"/>
</dbReference>
<dbReference type="InterPro" id="IPR027417">
    <property type="entry name" value="P-loop_NTPase"/>
</dbReference>
<proteinExistence type="predicted"/>
<dbReference type="SUPFAM" id="SSF52172">
    <property type="entry name" value="CheY-like"/>
    <property type="match status" value="1"/>
</dbReference>
<evidence type="ECO:0000313" key="1">
    <source>
        <dbReference type="EMBL" id="MCX2725655.1"/>
    </source>
</evidence>
<comment type="caution">
    <text evidence="1">The sequence shown here is derived from an EMBL/GenBank/DDBJ whole genome shotgun (WGS) entry which is preliminary data.</text>
</comment>
<dbReference type="PANTHER" id="PTHR43384">
    <property type="entry name" value="SEPTUM SITE-DETERMINING PROTEIN MIND HOMOLOG, CHLOROPLASTIC-RELATED"/>
    <property type="match status" value="1"/>
</dbReference>
<protein>
    <submittedName>
        <fullName evidence="1">Pilus assembly protein</fullName>
    </submittedName>
</protein>
<dbReference type="Gene3D" id="3.40.50.300">
    <property type="entry name" value="P-loop containing nucleotide triphosphate hydrolases"/>
    <property type="match status" value="1"/>
</dbReference>
<dbReference type="InterPro" id="IPR011006">
    <property type="entry name" value="CheY-like_superfamily"/>
</dbReference>
<gene>
    <name evidence="1" type="ORF">ON753_25405</name>
</gene>